<feature type="compositionally biased region" description="Basic and acidic residues" evidence="5">
    <location>
        <begin position="367"/>
        <end position="377"/>
    </location>
</feature>
<evidence type="ECO:0000313" key="7">
    <source>
        <dbReference type="Proteomes" id="UP001498421"/>
    </source>
</evidence>
<keyword evidence="3" id="KW-0235">DNA replication</keyword>
<feature type="compositionally biased region" description="Basic residues" evidence="5">
    <location>
        <begin position="388"/>
        <end position="399"/>
    </location>
</feature>
<dbReference type="InterPro" id="IPR041913">
    <property type="entry name" value="POLD3_sf"/>
</dbReference>
<dbReference type="PANTHER" id="PTHR17598:SF13">
    <property type="entry name" value="DNA POLYMERASE DELTA SUBUNIT 3"/>
    <property type="match status" value="1"/>
</dbReference>
<dbReference type="Pfam" id="PF09507">
    <property type="entry name" value="CDC27"/>
    <property type="match status" value="1"/>
</dbReference>
<keyword evidence="4" id="KW-0539">Nucleus</keyword>
<accession>A0ABR1IEF7</accession>
<dbReference type="Gene3D" id="3.90.1030.20">
    <property type="entry name" value="DNA polymerase delta, p66 (Cdc27) subunit, wHTH domain"/>
    <property type="match status" value="1"/>
</dbReference>
<feature type="compositionally biased region" description="Low complexity" evidence="5">
    <location>
        <begin position="205"/>
        <end position="217"/>
    </location>
</feature>
<name>A0ABR1IEF7_9HYPO</name>
<organism evidence="6 7">
    <name type="scientific">Neonectria magnoliae</name>
    <dbReference type="NCBI Taxonomy" id="2732573"/>
    <lineage>
        <taxon>Eukaryota</taxon>
        <taxon>Fungi</taxon>
        <taxon>Dikarya</taxon>
        <taxon>Ascomycota</taxon>
        <taxon>Pezizomycotina</taxon>
        <taxon>Sordariomycetes</taxon>
        <taxon>Hypocreomycetidae</taxon>
        <taxon>Hypocreales</taxon>
        <taxon>Nectriaceae</taxon>
        <taxon>Neonectria</taxon>
    </lineage>
</organism>
<evidence type="ECO:0000313" key="6">
    <source>
        <dbReference type="EMBL" id="KAK7431389.1"/>
    </source>
</evidence>
<evidence type="ECO:0000256" key="5">
    <source>
        <dbReference type="SAM" id="MobiDB-lite"/>
    </source>
</evidence>
<keyword evidence="7" id="KW-1185">Reference proteome</keyword>
<feature type="compositionally biased region" description="Low complexity" evidence="5">
    <location>
        <begin position="248"/>
        <end position="262"/>
    </location>
</feature>
<evidence type="ECO:0000256" key="1">
    <source>
        <dbReference type="ARBA" id="ARBA00004123"/>
    </source>
</evidence>
<dbReference type="Proteomes" id="UP001498421">
    <property type="component" value="Unassembled WGS sequence"/>
</dbReference>
<evidence type="ECO:0000256" key="2">
    <source>
        <dbReference type="ARBA" id="ARBA00017589"/>
    </source>
</evidence>
<comment type="subcellular location">
    <subcellularLocation>
        <location evidence="1">Nucleus</location>
    </subcellularLocation>
</comment>
<sequence length="474" mass="51820">MDEHKKFLSDRLLSEERPVRTPNNRPLDSELIQLQITYRLLSRALDVHVNTAKEMLYDFHKYQNSLRADSVYATYLVYGTKSSDNASADGDVEMSSSMPDHEPLSEAVTTTTLSLAREEELKDILAGYSQVSAIHIYSLAPHAQKDLSLLFDVSTQLSEYSKIEDASAAAKMYGTIANPQARRRDRKGRQAPALQPSKPVKQESAAPKPAAPAVAAKTRPDPFAPKPATETKPVKQENSEPPSKDATPSSSAGKKPPASKKGASGGIMQSFARAAALPPRPKLVPKKEEDTAMALSDDGEADDTDLPAKKQVSDPEAVKKARKDREEALRRMMDDDDDEDEDAEASEKDDEPADEDMEEAPEPEPEIEPKKEDKEPAEVVSSTGDGRRRGKRRVMKKKRILDDQGYMVTIQEPGWESFSEDEAPPPAKKQALTQTQTQSSTSTPSSSAGKAKKPAAKGPGGKGQGNIMSFFSKK</sequence>
<feature type="compositionally biased region" description="Acidic residues" evidence="5">
    <location>
        <begin position="334"/>
        <end position="366"/>
    </location>
</feature>
<evidence type="ECO:0000256" key="4">
    <source>
        <dbReference type="ARBA" id="ARBA00023242"/>
    </source>
</evidence>
<comment type="caution">
    <text evidence="6">The sequence shown here is derived from an EMBL/GenBank/DDBJ whole genome shotgun (WGS) entry which is preliminary data.</text>
</comment>
<feature type="compositionally biased region" description="Low complexity" evidence="5">
    <location>
        <begin position="428"/>
        <end position="449"/>
    </location>
</feature>
<dbReference type="EMBL" id="JAZAVK010000012">
    <property type="protein sequence ID" value="KAK7431389.1"/>
    <property type="molecule type" value="Genomic_DNA"/>
</dbReference>
<reference evidence="6 7" key="1">
    <citation type="journal article" date="2025" name="Microbiol. Resour. Announc.">
        <title>Draft genome sequences for Neonectria magnoliae and Neonectria punicea, canker pathogens of Liriodendron tulipifera and Acer saccharum in West Virginia.</title>
        <authorList>
            <person name="Petronek H.M."/>
            <person name="Kasson M.T."/>
            <person name="Metheny A.M."/>
            <person name="Stauder C.M."/>
            <person name="Lovett B."/>
            <person name="Lynch S.C."/>
            <person name="Garnas J.R."/>
            <person name="Kasson L.R."/>
            <person name="Stajich J.E."/>
        </authorList>
    </citation>
    <scope>NUCLEOTIDE SEQUENCE [LARGE SCALE GENOMIC DNA]</scope>
    <source>
        <strain evidence="6 7">NRRL 64651</strain>
    </source>
</reference>
<feature type="region of interest" description="Disordered" evidence="5">
    <location>
        <begin position="87"/>
        <end position="106"/>
    </location>
</feature>
<proteinExistence type="predicted"/>
<protein>
    <recommendedName>
        <fullName evidence="2">DNA polymerase delta subunit 3</fullName>
    </recommendedName>
</protein>
<dbReference type="InterPro" id="IPR019038">
    <property type="entry name" value="POLD3"/>
</dbReference>
<feature type="compositionally biased region" description="Basic and acidic residues" evidence="5">
    <location>
        <begin position="306"/>
        <end position="333"/>
    </location>
</feature>
<gene>
    <name evidence="6" type="primary">cdc27</name>
    <name evidence="6" type="ORF">QQZ08_002160</name>
</gene>
<feature type="region of interest" description="Disordered" evidence="5">
    <location>
        <begin position="174"/>
        <end position="474"/>
    </location>
</feature>
<evidence type="ECO:0000256" key="3">
    <source>
        <dbReference type="ARBA" id="ARBA00022705"/>
    </source>
</evidence>
<dbReference type="PANTHER" id="PTHR17598">
    <property type="entry name" value="DNA POLYMERASE DELTA SUBUNIT 3"/>
    <property type="match status" value="1"/>
</dbReference>